<evidence type="ECO:0000259" key="7">
    <source>
        <dbReference type="Pfam" id="PF08784"/>
    </source>
</evidence>
<dbReference type="InterPro" id="IPR040260">
    <property type="entry name" value="RFA2-like"/>
</dbReference>
<dbReference type="Pfam" id="PF01336">
    <property type="entry name" value="tRNA_anti-codon"/>
    <property type="match status" value="1"/>
</dbReference>
<dbReference type="InterPro" id="IPR036390">
    <property type="entry name" value="WH_DNA-bd_sf"/>
</dbReference>
<dbReference type="GO" id="GO:0003697">
    <property type="term" value="F:single-stranded DNA binding"/>
    <property type="evidence" value="ECO:0007669"/>
    <property type="project" value="TreeGrafter"/>
</dbReference>
<dbReference type="EMBL" id="ML976992">
    <property type="protein sequence ID" value="KAF1956261.1"/>
    <property type="molecule type" value="Genomic_DNA"/>
</dbReference>
<comment type="subcellular location">
    <subcellularLocation>
        <location evidence="1">Nucleus</location>
    </subcellularLocation>
</comment>
<dbReference type="Proteomes" id="UP000800035">
    <property type="component" value="Unassembled WGS sequence"/>
</dbReference>
<evidence type="ECO:0000256" key="3">
    <source>
        <dbReference type="ARBA" id="ARBA00022705"/>
    </source>
</evidence>
<keyword evidence="9" id="KW-1185">Reference proteome</keyword>
<sequence>MSYNNYETSYTSYGGGGGGGGGGFMAEGSQTSPSGGRRDYTQDSLRPVTIKQILGGQPDGDEFKIDSNKVSQLTFVGQIRNIASQTTHITYKLDDGTGSIEVKQWNDTDAVVQNPSKARLVEGMYCRAWGKVKGFHDRKFVAAQILRPIDDNNEISYHMLEATAVHLFFSRGPINNQGATGQVATKGAAQQTSAGAFGAADLAGYSAHARKVYKYLRDAPQSNEGLHQQDIAAKIGLDTADVARAGDDLLEGGLIYTTVDDQTWAILETD</sequence>
<dbReference type="GO" id="GO:0005662">
    <property type="term" value="C:DNA replication factor A complex"/>
    <property type="evidence" value="ECO:0007669"/>
    <property type="project" value="TreeGrafter"/>
</dbReference>
<dbReference type="SUPFAM" id="SSF46785">
    <property type="entry name" value="Winged helix' DNA-binding domain"/>
    <property type="match status" value="1"/>
</dbReference>
<feature type="domain" description="OB" evidence="6">
    <location>
        <begin position="74"/>
        <end position="138"/>
    </location>
</feature>
<evidence type="ECO:0000313" key="9">
    <source>
        <dbReference type="Proteomes" id="UP000800035"/>
    </source>
</evidence>
<dbReference type="GO" id="GO:0035861">
    <property type="term" value="C:site of double-strand break"/>
    <property type="evidence" value="ECO:0007669"/>
    <property type="project" value="TreeGrafter"/>
</dbReference>
<dbReference type="PANTHER" id="PTHR13989:SF16">
    <property type="entry name" value="REPLICATION PROTEIN A2"/>
    <property type="match status" value="1"/>
</dbReference>
<dbReference type="SUPFAM" id="SSF50249">
    <property type="entry name" value="Nucleic acid-binding proteins"/>
    <property type="match status" value="1"/>
</dbReference>
<dbReference type="Pfam" id="PF08784">
    <property type="entry name" value="RPA_C"/>
    <property type="match status" value="1"/>
</dbReference>
<dbReference type="InterPro" id="IPR036388">
    <property type="entry name" value="WH-like_DNA-bd_sf"/>
</dbReference>
<protein>
    <submittedName>
        <fullName evidence="8">Replication protein A, subunit RPA32</fullName>
    </submittedName>
</protein>
<dbReference type="CDD" id="cd04478">
    <property type="entry name" value="RPA2_DBD_D"/>
    <property type="match status" value="1"/>
</dbReference>
<keyword evidence="3" id="KW-0235">DNA replication</keyword>
<dbReference type="GO" id="GO:0006260">
    <property type="term" value="P:DNA replication"/>
    <property type="evidence" value="ECO:0007669"/>
    <property type="project" value="UniProtKB-KW"/>
</dbReference>
<dbReference type="InterPro" id="IPR014646">
    <property type="entry name" value="Rfa2/RPA32"/>
</dbReference>
<evidence type="ECO:0000259" key="6">
    <source>
        <dbReference type="Pfam" id="PF01336"/>
    </source>
</evidence>
<keyword evidence="5" id="KW-0539">Nucleus</keyword>
<comment type="similarity">
    <text evidence="2">Belongs to the replication factor A protein 2 family.</text>
</comment>
<evidence type="ECO:0000256" key="5">
    <source>
        <dbReference type="ARBA" id="ARBA00023242"/>
    </source>
</evidence>
<dbReference type="AlphaFoldDB" id="A0A6A5TUE6"/>
<dbReference type="InterPro" id="IPR004365">
    <property type="entry name" value="NA-bd_OB_tRNA"/>
</dbReference>
<reference evidence="8" key="1">
    <citation type="journal article" date="2020" name="Stud. Mycol.">
        <title>101 Dothideomycetes genomes: a test case for predicting lifestyles and emergence of pathogens.</title>
        <authorList>
            <person name="Haridas S."/>
            <person name="Albert R."/>
            <person name="Binder M."/>
            <person name="Bloem J."/>
            <person name="Labutti K."/>
            <person name="Salamov A."/>
            <person name="Andreopoulos B."/>
            <person name="Baker S."/>
            <person name="Barry K."/>
            <person name="Bills G."/>
            <person name="Bluhm B."/>
            <person name="Cannon C."/>
            <person name="Castanera R."/>
            <person name="Culley D."/>
            <person name="Daum C."/>
            <person name="Ezra D."/>
            <person name="Gonzalez J."/>
            <person name="Henrissat B."/>
            <person name="Kuo A."/>
            <person name="Liang C."/>
            <person name="Lipzen A."/>
            <person name="Lutzoni F."/>
            <person name="Magnuson J."/>
            <person name="Mondo S."/>
            <person name="Nolan M."/>
            <person name="Ohm R."/>
            <person name="Pangilinan J."/>
            <person name="Park H.-J."/>
            <person name="Ramirez L."/>
            <person name="Alfaro M."/>
            <person name="Sun H."/>
            <person name="Tritt A."/>
            <person name="Yoshinaga Y."/>
            <person name="Zwiers L.-H."/>
            <person name="Turgeon B."/>
            <person name="Goodwin S."/>
            <person name="Spatafora J."/>
            <person name="Crous P."/>
            <person name="Grigoriev I."/>
        </authorList>
    </citation>
    <scope>NUCLEOTIDE SEQUENCE</scope>
    <source>
        <strain evidence="8">CBS 675.92</strain>
    </source>
</reference>
<evidence type="ECO:0000256" key="4">
    <source>
        <dbReference type="ARBA" id="ARBA00023125"/>
    </source>
</evidence>
<dbReference type="OrthoDB" id="25571at2759"/>
<dbReference type="InterPro" id="IPR012340">
    <property type="entry name" value="NA-bd_OB-fold"/>
</dbReference>
<proteinExistence type="inferred from homology"/>
<evidence type="ECO:0000313" key="8">
    <source>
        <dbReference type="EMBL" id="KAF1956261.1"/>
    </source>
</evidence>
<name>A0A6A5TUE6_9PLEO</name>
<dbReference type="PANTHER" id="PTHR13989">
    <property type="entry name" value="REPLICATION PROTEIN A-RELATED"/>
    <property type="match status" value="1"/>
</dbReference>
<dbReference type="GO" id="GO:0000724">
    <property type="term" value="P:double-strand break repair via homologous recombination"/>
    <property type="evidence" value="ECO:0007669"/>
    <property type="project" value="TreeGrafter"/>
</dbReference>
<organism evidence="8 9">
    <name type="scientific">Byssothecium circinans</name>
    <dbReference type="NCBI Taxonomy" id="147558"/>
    <lineage>
        <taxon>Eukaryota</taxon>
        <taxon>Fungi</taxon>
        <taxon>Dikarya</taxon>
        <taxon>Ascomycota</taxon>
        <taxon>Pezizomycotina</taxon>
        <taxon>Dothideomycetes</taxon>
        <taxon>Pleosporomycetidae</taxon>
        <taxon>Pleosporales</taxon>
        <taxon>Massarineae</taxon>
        <taxon>Massarinaceae</taxon>
        <taxon>Byssothecium</taxon>
    </lineage>
</organism>
<accession>A0A6A5TUE6</accession>
<keyword evidence="4" id="KW-0238">DNA-binding</keyword>
<feature type="domain" description="Replication protein A C-terminal" evidence="7">
    <location>
        <begin position="166"/>
        <end position="262"/>
    </location>
</feature>
<dbReference type="InterPro" id="IPR014892">
    <property type="entry name" value="RPA_C"/>
</dbReference>
<gene>
    <name evidence="8" type="ORF">CC80DRAFT_446020</name>
</gene>
<dbReference type="GO" id="GO:0006289">
    <property type="term" value="P:nucleotide-excision repair"/>
    <property type="evidence" value="ECO:0007669"/>
    <property type="project" value="TreeGrafter"/>
</dbReference>
<evidence type="ECO:0000256" key="2">
    <source>
        <dbReference type="ARBA" id="ARBA00007815"/>
    </source>
</evidence>
<evidence type="ECO:0000256" key="1">
    <source>
        <dbReference type="ARBA" id="ARBA00004123"/>
    </source>
</evidence>
<dbReference type="Gene3D" id="2.40.50.140">
    <property type="entry name" value="Nucleic acid-binding proteins"/>
    <property type="match status" value="1"/>
</dbReference>
<dbReference type="Gene3D" id="1.10.10.10">
    <property type="entry name" value="Winged helix-like DNA-binding domain superfamily/Winged helix DNA-binding domain"/>
    <property type="match status" value="1"/>
</dbReference>
<dbReference type="GO" id="GO:0000781">
    <property type="term" value="C:chromosome, telomeric region"/>
    <property type="evidence" value="ECO:0007669"/>
    <property type="project" value="TreeGrafter"/>
</dbReference>
<dbReference type="PIRSF" id="PIRSF036949">
    <property type="entry name" value="RPA32"/>
    <property type="match status" value="1"/>
</dbReference>